<feature type="domain" description="HTH araC/xylS-type" evidence="6">
    <location>
        <begin position="448"/>
        <end position="555"/>
    </location>
</feature>
<feature type="transmembrane region" description="Helical" evidence="4">
    <location>
        <begin position="386"/>
        <end position="407"/>
    </location>
</feature>
<keyword evidence="4" id="KW-0472">Membrane</keyword>
<keyword evidence="1" id="KW-0805">Transcription regulation</keyword>
<dbReference type="SUPFAM" id="SSF48452">
    <property type="entry name" value="TPR-like"/>
    <property type="match status" value="2"/>
</dbReference>
<organism evidence="7 8">
    <name type="scientific">Candidatus Merdivivens faecigallinarum</name>
    <dbReference type="NCBI Taxonomy" id="2840871"/>
    <lineage>
        <taxon>Bacteria</taxon>
        <taxon>Pseudomonadati</taxon>
        <taxon>Bacteroidota</taxon>
        <taxon>Bacteroidia</taxon>
        <taxon>Bacteroidales</taxon>
        <taxon>Muribaculaceae</taxon>
        <taxon>Muribaculaceae incertae sedis</taxon>
        <taxon>Candidatus Merdivivens</taxon>
    </lineage>
</organism>
<name>A0A9D9NPM4_9BACT</name>
<dbReference type="PROSITE" id="PS01124">
    <property type="entry name" value="HTH_ARAC_FAMILY_2"/>
    <property type="match status" value="1"/>
</dbReference>
<dbReference type="GO" id="GO:0043565">
    <property type="term" value="F:sequence-specific DNA binding"/>
    <property type="evidence" value="ECO:0007669"/>
    <property type="project" value="InterPro"/>
</dbReference>
<evidence type="ECO:0000256" key="1">
    <source>
        <dbReference type="ARBA" id="ARBA00023015"/>
    </source>
</evidence>
<dbReference type="EMBL" id="JADILY010000022">
    <property type="protein sequence ID" value="MBO8481172.1"/>
    <property type="molecule type" value="Genomic_DNA"/>
</dbReference>
<evidence type="ECO:0000256" key="2">
    <source>
        <dbReference type="ARBA" id="ARBA00023125"/>
    </source>
</evidence>
<dbReference type="Gene3D" id="1.25.40.10">
    <property type="entry name" value="Tetratricopeptide repeat domain"/>
    <property type="match status" value="2"/>
</dbReference>
<keyword evidence="4" id="KW-1133">Transmembrane helix</keyword>
<dbReference type="SMART" id="SM00342">
    <property type="entry name" value="HTH_ARAC"/>
    <property type="match status" value="1"/>
</dbReference>
<dbReference type="InterPro" id="IPR011990">
    <property type="entry name" value="TPR-like_helical_dom_sf"/>
</dbReference>
<evidence type="ECO:0000256" key="5">
    <source>
        <dbReference type="SAM" id="SignalP"/>
    </source>
</evidence>
<evidence type="ECO:0000259" key="6">
    <source>
        <dbReference type="PROSITE" id="PS01124"/>
    </source>
</evidence>
<dbReference type="PANTHER" id="PTHR43280:SF29">
    <property type="entry name" value="ARAC-FAMILY TRANSCRIPTIONAL REGULATOR"/>
    <property type="match status" value="1"/>
</dbReference>
<reference evidence="7" key="2">
    <citation type="journal article" date="2021" name="PeerJ">
        <title>Extensive microbial diversity within the chicken gut microbiome revealed by metagenomics and culture.</title>
        <authorList>
            <person name="Gilroy R."/>
            <person name="Ravi A."/>
            <person name="Getino M."/>
            <person name="Pursley I."/>
            <person name="Horton D.L."/>
            <person name="Alikhan N.F."/>
            <person name="Baker D."/>
            <person name="Gharbi K."/>
            <person name="Hall N."/>
            <person name="Watson M."/>
            <person name="Adriaenssens E.M."/>
            <person name="Foster-Nyarko E."/>
            <person name="Jarju S."/>
            <person name="Secka A."/>
            <person name="Antonio M."/>
            <person name="Oren A."/>
            <person name="Chaudhuri R.R."/>
            <person name="La Ragione R."/>
            <person name="Hildebrand F."/>
            <person name="Pallen M.J."/>
        </authorList>
    </citation>
    <scope>NUCLEOTIDE SEQUENCE</scope>
    <source>
        <strain evidence="7">B3-2255</strain>
    </source>
</reference>
<feature type="chain" id="PRO_5039557374" evidence="5">
    <location>
        <begin position="24"/>
        <end position="567"/>
    </location>
</feature>
<evidence type="ECO:0000313" key="8">
    <source>
        <dbReference type="Proteomes" id="UP000823772"/>
    </source>
</evidence>
<dbReference type="PROSITE" id="PS51257">
    <property type="entry name" value="PROKAR_LIPOPROTEIN"/>
    <property type="match status" value="1"/>
</dbReference>
<gene>
    <name evidence="7" type="ORF">IAC87_01335</name>
</gene>
<feature type="signal peptide" evidence="5">
    <location>
        <begin position="1"/>
        <end position="23"/>
    </location>
</feature>
<keyword evidence="5" id="KW-0732">Signal</keyword>
<dbReference type="PANTHER" id="PTHR43280">
    <property type="entry name" value="ARAC-FAMILY TRANSCRIPTIONAL REGULATOR"/>
    <property type="match status" value="1"/>
</dbReference>
<dbReference type="GO" id="GO:0003700">
    <property type="term" value="F:DNA-binding transcription factor activity"/>
    <property type="evidence" value="ECO:0007669"/>
    <property type="project" value="InterPro"/>
</dbReference>
<protein>
    <submittedName>
        <fullName evidence="7">Helix-turn-helix domain-containing protein</fullName>
    </submittedName>
</protein>
<reference evidence="7" key="1">
    <citation type="submission" date="2020-10" db="EMBL/GenBank/DDBJ databases">
        <authorList>
            <person name="Gilroy R."/>
        </authorList>
    </citation>
    <scope>NUCLEOTIDE SEQUENCE</scope>
    <source>
        <strain evidence="7">B3-2255</strain>
    </source>
</reference>
<dbReference type="Pfam" id="PF12833">
    <property type="entry name" value="HTH_18"/>
    <property type="match status" value="1"/>
</dbReference>
<dbReference type="InterPro" id="IPR018060">
    <property type="entry name" value="HTH_AraC"/>
</dbReference>
<keyword evidence="2" id="KW-0238">DNA-binding</keyword>
<dbReference type="AlphaFoldDB" id="A0A9D9NPM4"/>
<evidence type="ECO:0000313" key="7">
    <source>
        <dbReference type="EMBL" id="MBO8481172.1"/>
    </source>
</evidence>
<keyword evidence="3" id="KW-0804">Transcription</keyword>
<evidence type="ECO:0000256" key="3">
    <source>
        <dbReference type="ARBA" id="ARBA00023163"/>
    </source>
</evidence>
<dbReference type="SUPFAM" id="SSF46689">
    <property type="entry name" value="Homeodomain-like"/>
    <property type="match status" value="1"/>
</dbReference>
<accession>A0A9D9NPM4</accession>
<dbReference type="Proteomes" id="UP000823772">
    <property type="component" value="Unassembled WGS sequence"/>
</dbReference>
<evidence type="ECO:0000256" key="4">
    <source>
        <dbReference type="SAM" id="Phobius"/>
    </source>
</evidence>
<proteinExistence type="predicted"/>
<keyword evidence="4" id="KW-0812">Transmembrane</keyword>
<dbReference type="InterPro" id="IPR009057">
    <property type="entry name" value="Homeodomain-like_sf"/>
</dbReference>
<comment type="caution">
    <text evidence="7">The sequence shown here is derived from an EMBL/GenBank/DDBJ whole genome shotgun (WGS) entry which is preliminary data.</text>
</comment>
<sequence length="567" mass="65739">MNKILKIIAVILYIGVLSHFAFACERQHVGKTDSDREDVTWKYVDLFNSYCRKGLFDSLSVRAGDIFAARSQDMDERLVLVSGLYSAQAAIFTDDYPKAARYIDTLSGMEKSFGRYPNLQAMLNGIKASYDIKAGFDYPSALIHLTEALNYYRHDGDAVNTCTALFNISMIYFFRRDTTGLRYAREAIGISEDNPEDTYMMCTADVVMSMMLLVKGDYSNARKYAMDAMEIADRDGYSLVYSRIFMVLGEVAMHDGNLSEAELLLREGFGYAQHSDPDFYFELSLTWGEMLIRSGRYDEAATFLANTLEMIDKHDNIRYRYQVLALLSRLYEATEDVPAAFRYYKMAAASRDSILNVDKDASFNSLLDLYEQASLQNAIRQRKFDMYIILSICVLTTVAGVFFFWLYRRQSRQNKELVQHYQDYMKRGEMLRKYLEPQKQKGSESADEELFNKLEKLMREEKIYLSNEISLDRLASMLGTNRTYISRVINRYADRTFWGYVNMYRIADATRLLSDLDNDIQIKNLYEILGYNSAASFFRVFRDEVGLSPSKYREEVRRLKPRHGQLQ</sequence>
<dbReference type="Gene3D" id="1.10.10.60">
    <property type="entry name" value="Homeodomain-like"/>
    <property type="match status" value="2"/>
</dbReference>